<dbReference type="Pfam" id="PF01476">
    <property type="entry name" value="LysM"/>
    <property type="match status" value="1"/>
</dbReference>
<proteinExistence type="predicted"/>
<keyword evidence="5" id="KW-1185">Reference proteome</keyword>
<keyword evidence="2" id="KW-0812">Transmembrane</keyword>
<dbReference type="RefSeq" id="WP_184836354.1">
    <property type="nucleotide sequence ID" value="NZ_JACHMN010000002.1"/>
</dbReference>
<feature type="domain" description="LysM" evidence="3">
    <location>
        <begin position="188"/>
        <end position="237"/>
    </location>
</feature>
<feature type="compositionally biased region" description="Low complexity" evidence="1">
    <location>
        <begin position="283"/>
        <end position="294"/>
    </location>
</feature>
<protein>
    <submittedName>
        <fullName evidence="4">LysM repeat protein</fullName>
    </submittedName>
</protein>
<dbReference type="Gene3D" id="3.10.350.10">
    <property type="entry name" value="LysM domain"/>
    <property type="match status" value="1"/>
</dbReference>
<name>A0A841BPK5_9ACTN</name>
<feature type="transmembrane region" description="Helical" evidence="2">
    <location>
        <begin position="12"/>
        <end position="36"/>
    </location>
</feature>
<dbReference type="EMBL" id="JACHMN010000002">
    <property type="protein sequence ID" value="MBB5869615.1"/>
    <property type="molecule type" value="Genomic_DNA"/>
</dbReference>
<organism evidence="4 5">
    <name type="scientific">Allocatelliglobosispora scoriae</name>
    <dbReference type="NCBI Taxonomy" id="643052"/>
    <lineage>
        <taxon>Bacteria</taxon>
        <taxon>Bacillati</taxon>
        <taxon>Actinomycetota</taxon>
        <taxon>Actinomycetes</taxon>
        <taxon>Micromonosporales</taxon>
        <taxon>Micromonosporaceae</taxon>
        <taxon>Allocatelliglobosispora</taxon>
    </lineage>
</organism>
<evidence type="ECO:0000256" key="2">
    <source>
        <dbReference type="SAM" id="Phobius"/>
    </source>
</evidence>
<dbReference type="Proteomes" id="UP000587527">
    <property type="component" value="Unassembled WGS sequence"/>
</dbReference>
<feature type="transmembrane region" description="Helical" evidence="2">
    <location>
        <begin position="111"/>
        <end position="132"/>
    </location>
</feature>
<gene>
    <name evidence="4" type="ORF">F4553_002994</name>
</gene>
<dbReference type="InterPro" id="IPR036779">
    <property type="entry name" value="LysM_dom_sf"/>
</dbReference>
<evidence type="ECO:0000313" key="4">
    <source>
        <dbReference type="EMBL" id="MBB5869615.1"/>
    </source>
</evidence>
<feature type="transmembrane region" description="Helical" evidence="2">
    <location>
        <begin position="339"/>
        <end position="358"/>
    </location>
</feature>
<evidence type="ECO:0000259" key="3">
    <source>
        <dbReference type="PROSITE" id="PS51782"/>
    </source>
</evidence>
<feature type="transmembrane region" description="Helical" evidence="2">
    <location>
        <begin position="66"/>
        <end position="90"/>
    </location>
</feature>
<accession>A0A841BPK5</accession>
<dbReference type="AlphaFoldDB" id="A0A841BPK5"/>
<keyword evidence="2" id="KW-0472">Membrane</keyword>
<dbReference type="InterPro" id="IPR018392">
    <property type="entry name" value="LysM"/>
</dbReference>
<feature type="region of interest" description="Disordered" evidence="1">
    <location>
        <begin position="249"/>
        <end position="309"/>
    </location>
</feature>
<dbReference type="SMART" id="SM00257">
    <property type="entry name" value="LysM"/>
    <property type="match status" value="1"/>
</dbReference>
<dbReference type="CDD" id="cd00118">
    <property type="entry name" value="LysM"/>
    <property type="match status" value="1"/>
</dbReference>
<reference evidence="4 5" key="1">
    <citation type="submission" date="2020-08" db="EMBL/GenBank/DDBJ databases">
        <title>Sequencing the genomes of 1000 actinobacteria strains.</title>
        <authorList>
            <person name="Klenk H.-P."/>
        </authorList>
    </citation>
    <scope>NUCLEOTIDE SEQUENCE [LARGE SCALE GENOMIC DNA]</scope>
    <source>
        <strain evidence="4 5">DSM 45362</strain>
    </source>
</reference>
<sequence length="696" mass="73755">MAQRQRSGRHWLSRLVAGLTALVGTVAVVAGVPLLLMEVAGNPLPRHVPSFEEIGTLLTSPDNGSLFMRLLAVVAWLAWLTFSLSVLVEIPAQLRGRRAPRLPGLGFQQRLAAILVGAVIAVFAGVSVSTAAPPVPVVSVVSSGTPTFADPTVVSPPTHAPIYTAVYASVHAGAAHVAEPTQPQITRPVYVVRKHDYLGRIAQRFTGDFDRYRQIAALNPGLIRNPNHIQPGWRIVLPTDASDRGVTRHATGRLVTPSVKPPAPPTQAPPAPTPAPSTPAPSPSVAVTPSVAPSKAPPPSKAPATQAPVVQAPVAQAPTRAAQPDHSTTDSAADPGMQVLAASAGFAAFSVLAAHVVLRRRRTRRINQLRVKRRRNAPIYRHTTESEARQAAKHRAADRLDSGLRRLTIGLGGRAAWEMPDIAAAWQHGGDLAVILATPCEDPPSPFEVRSPNTWSLPATAHISESSPAPSLLPGLLSVGTWAQGGELFVDGERTGLISLVGNPQCCDDLLRFLAAEAATVSWADDTSVVVAGFSTADMGALAELNPRRVRVAVSVDDAIARIAKRAAINSAMLRDARTTDTIAARVNNITDTAWSTHLLFIADAWGEYSRQLQSLDAQLAALGRVGVVVVATQPSPTRWSAQISADGSLEMAWLAVTGTTACQLSSDQLIEQAEAIRYARDSEPSEVGPRHRLRV</sequence>
<keyword evidence="2" id="KW-1133">Transmembrane helix</keyword>
<evidence type="ECO:0000256" key="1">
    <source>
        <dbReference type="SAM" id="MobiDB-lite"/>
    </source>
</evidence>
<evidence type="ECO:0000313" key="5">
    <source>
        <dbReference type="Proteomes" id="UP000587527"/>
    </source>
</evidence>
<feature type="compositionally biased region" description="Pro residues" evidence="1">
    <location>
        <begin position="259"/>
        <end position="282"/>
    </location>
</feature>
<dbReference type="PROSITE" id="PS51782">
    <property type="entry name" value="LYSM"/>
    <property type="match status" value="1"/>
</dbReference>
<comment type="caution">
    <text evidence="4">The sequence shown here is derived from an EMBL/GenBank/DDBJ whole genome shotgun (WGS) entry which is preliminary data.</text>
</comment>